<gene>
    <name evidence="3" type="ORF">J2X11_002070</name>
</gene>
<keyword evidence="1" id="KW-0175">Coiled coil</keyword>
<organism evidence="3 4">
    <name type="scientific">Aeromicrobium panaciterrae</name>
    <dbReference type="NCBI Taxonomy" id="363861"/>
    <lineage>
        <taxon>Bacteria</taxon>
        <taxon>Bacillati</taxon>
        <taxon>Actinomycetota</taxon>
        <taxon>Actinomycetes</taxon>
        <taxon>Propionibacteriales</taxon>
        <taxon>Nocardioidaceae</taxon>
        <taxon>Aeromicrobium</taxon>
    </lineage>
</organism>
<evidence type="ECO:0000256" key="2">
    <source>
        <dbReference type="SAM" id="MobiDB-lite"/>
    </source>
</evidence>
<dbReference type="EMBL" id="JAVDWH010000001">
    <property type="protein sequence ID" value="MDR7087231.1"/>
    <property type="molecule type" value="Genomic_DNA"/>
</dbReference>
<sequence>MDAAHSHESATRALIASAEQLDPNSPEFYDACQALIKQSAGRRLAIRATSSDVQSEAPFQRPSPAYEGESDNAAVQEARRRESQVRVELQMLQTELTNVKARYADTIDALEAASERASQARIEFGNAMAAIAERDADINEMRQIMADQDREINELQRLLIQAEEARISDASAILDSLDQFRA</sequence>
<name>A0ABU1UPX3_9ACTN</name>
<feature type="coiled-coil region" evidence="1">
    <location>
        <begin position="138"/>
        <end position="165"/>
    </location>
</feature>
<protein>
    <submittedName>
        <fullName evidence="3">Chromosome segregation ATPase</fullName>
    </submittedName>
</protein>
<reference evidence="3 4" key="1">
    <citation type="submission" date="2023-07" db="EMBL/GenBank/DDBJ databases">
        <title>Sorghum-associated microbial communities from plants grown in Nebraska, USA.</title>
        <authorList>
            <person name="Schachtman D."/>
        </authorList>
    </citation>
    <scope>NUCLEOTIDE SEQUENCE [LARGE SCALE GENOMIC DNA]</scope>
    <source>
        <strain evidence="3 4">BE248</strain>
    </source>
</reference>
<evidence type="ECO:0000313" key="3">
    <source>
        <dbReference type="EMBL" id="MDR7087231.1"/>
    </source>
</evidence>
<evidence type="ECO:0000256" key="1">
    <source>
        <dbReference type="SAM" id="Coils"/>
    </source>
</evidence>
<accession>A0ABU1UPX3</accession>
<feature type="region of interest" description="Disordered" evidence="2">
    <location>
        <begin position="47"/>
        <end position="80"/>
    </location>
</feature>
<proteinExistence type="predicted"/>
<dbReference type="RefSeq" id="WP_309970482.1">
    <property type="nucleotide sequence ID" value="NZ_JAVDWH010000001.1"/>
</dbReference>
<comment type="caution">
    <text evidence="3">The sequence shown here is derived from an EMBL/GenBank/DDBJ whole genome shotgun (WGS) entry which is preliminary data.</text>
</comment>
<dbReference type="Proteomes" id="UP001257739">
    <property type="component" value="Unassembled WGS sequence"/>
</dbReference>
<keyword evidence="4" id="KW-1185">Reference proteome</keyword>
<evidence type="ECO:0000313" key="4">
    <source>
        <dbReference type="Proteomes" id="UP001257739"/>
    </source>
</evidence>